<accession>A0A7C9F124</accession>
<proteinExistence type="predicted"/>
<sequence>MQISLVRKGINQLNYIGIFKLFQQFNFSKGCKIHTFLLLPKANLLNCNSLIRLSVNGFVDNTISTFTKNFTLQIAIGHLLRYQTIDFRHTFPTLYSLTCPFLCRRF</sequence>
<organism evidence="1">
    <name type="scientific">Opuntia streptacantha</name>
    <name type="common">Prickly pear cactus</name>
    <name type="synonym">Opuntia cardona</name>
    <dbReference type="NCBI Taxonomy" id="393608"/>
    <lineage>
        <taxon>Eukaryota</taxon>
        <taxon>Viridiplantae</taxon>
        <taxon>Streptophyta</taxon>
        <taxon>Embryophyta</taxon>
        <taxon>Tracheophyta</taxon>
        <taxon>Spermatophyta</taxon>
        <taxon>Magnoliopsida</taxon>
        <taxon>eudicotyledons</taxon>
        <taxon>Gunneridae</taxon>
        <taxon>Pentapetalae</taxon>
        <taxon>Caryophyllales</taxon>
        <taxon>Cactineae</taxon>
        <taxon>Cactaceae</taxon>
        <taxon>Opuntioideae</taxon>
        <taxon>Opuntia</taxon>
    </lineage>
</organism>
<reference evidence="1" key="1">
    <citation type="journal article" date="2013" name="J. Plant Res.">
        <title>Effect of fungi and light on seed germination of three Opuntia species from semiarid lands of central Mexico.</title>
        <authorList>
            <person name="Delgado-Sanchez P."/>
            <person name="Jimenez-Bremont J.F."/>
            <person name="Guerrero-Gonzalez Mde L."/>
            <person name="Flores J."/>
        </authorList>
    </citation>
    <scope>NUCLEOTIDE SEQUENCE</scope>
    <source>
        <tissue evidence="1">Cladode</tissue>
    </source>
</reference>
<name>A0A7C9F124_OPUST</name>
<dbReference type="EMBL" id="GISG01284812">
    <property type="protein sequence ID" value="MBA4679823.1"/>
    <property type="molecule type" value="Transcribed_RNA"/>
</dbReference>
<protein>
    <submittedName>
        <fullName evidence="1">Uncharacterized protein</fullName>
    </submittedName>
</protein>
<evidence type="ECO:0000313" key="1">
    <source>
        <dbReference type="EMBL" id="MBA4679823.1"/>
    </source>
</evidence>
<reference evidence="1" key="2">
    <citation type="submission" date="2020-07" db="EMBL/GenBank/DDBJ databases">
        <authorList>
            <person name="Vera ALvarez R."/>
            <person name="Arias-Moreno D.M."/>
            <person name="Jimenez-Jacinto V."/>
            <person name="Jimenez-Bremont J.F."/>
            <person name="Swaminathan K."/>
            <person name="Moose S.P."/>
            <person name="Guerrero-Gonzalez M.L."/>
            <person name="Marino-Ramirez L."/>
            <person name="Landsman D."/>
            <person name="Rodriguez-Kessler M."/>
            <person name="Delgado-Sanchez P."/>
        </authorList>
    </citation>
    <scope>NUCLEOTIDE SEQUENCE</scope>
    <source>
        <tissue evidence="1">Cladode</tissue>
    </source>
</reference>
<dbReference type="AlphaFoldDB" id="A0A7C9F124"/>